<accession>A0ABN6MEK3</accession>
<feature type="transmembrane region" description="Helical" evidence="10">
    <location>
        <begin position="284"/>
        <end position="306"/>
    </location>
</feature>
<dbReference type="EMBL" id="AP025564">
    <property type="protein sequence ID" value="BDE95510.1"/>
    <property type="molecule type" value="Genomic_DNA"/>
</dbReference>
<name>A0ABN6MEK3_9ACTN</name>
<evidence type="ECO:0000313" key="13">
    <source>
        <dbReference type="Proteomes" id="UP001320544"/>
    </source>
</evidence>
<feature type="transmembrane region" description="Helical" evidence="10">
    <location>
        <begin position="313"/>
        <end position="333"/>
    </location>
</feature>
<feature type="transmembrane region" description="Helical" evidence="10">
    <location>
        <begin position="249"/>
        <end position="272"/>
    </location>
</feature>
<gene>
    <name evidence="12" type="ORF">CE91St30_08430</name>
</gene>
<evidence type="ECO:0000256" key="5">
    <source>
        <dbReference type="ARBA" id="ARBA00022989"/>
    </source>
</evidence>
<dbReference type="PANTHER" id="PTHR23513:SF9">
    <property type="entry name" value="ENTEROBACTIN EXPORTER ENTS"/>
    <property type="match status" value="1"/>
</dbReference>
<dbReference type="PROSITE" id="PS50850">
    <property type="entry name" value="MFS"/>
    <property type="match status" value="1"/>
</dbReference>
<comment type="subcellular location">
    <subcellularLocation>
        <location evidence="1">Cell membrane</location>
        <topology evidence="1">Multi-pass membrane protein</topology>
    </subcellularLocation>
</comment>
<keyword evidence="6 10" id="KW-0472">Membrane</keyword>
<dbReference type="Gene3D" id="1.20.1250.20">
    <property type="entry name" value="MFS general substrate transporter like domains"/>
    <property type="match status" value="1"/>
</dbReference>
<evidence type="ECO:0000256" key="7">
    <source>
        <dbReference type="ARBA" id="ARBA00038075"/>
    </source>
</evidence>
<dbReference type="InterPro" id="IPR011701">
    <property type="entry name" value="MFS"/>
</dbReference>
<keyword evidence="13" id="KW-1185">Reference proteome</keyword>
<sequence length="469" mass="47953">MPGKTTTVRFLTASALSLLGNSVAGIALPLILLATTGDPLAAGTLAIICAVPQVLAGVLGGAVLDRLNRRNVSIFSDIVSALCVAALPIVDMTVGLSFGWFALFGVLGAVGDIPGMTARDAMLPTVVERDGVSLQRFLGISQSLDSIVTIVGPALAAFLMGIVGSVPCLWITAALSLSASAVTATLPRSIGAIGSGSAAPVEAAGKTASVATVVVHGHSSTAARFGSLAKTAWASALDGARVLFKNDPVLRAATLMTFGIVMVMGSYQGLVLPVFFTEANAPELLGYTLSAMSCGLLIGSLVYAAFTHKLSRRAWYSFSLIGMAIGLAIMGSLPRYPVMLAGAFALGLTAGPASALLGFFMFDRIPEARRGSALGTQNSLLLVAAPAALFATSVLVTGIGLEIASWVLVAAWFAITVAALFAKSMRKLEESELAPKPEGTGSARAIGTSAPNTPNKPRRANAQREPEAP</sequence>
<keyword evidence="3" id="KW-1003">Cell membrane</keyword>
<dbReference type="InterPro" id="IPR036259">
    <property type="entry name" value="MFS_trans_sf"/>
</dbReference>
<dbReference type="SUPFAM" id="SSF103473">
    <property type="entry name" value="MFS general substrate transporter"/>
    <property type="match status" value="1"/>
</dbReference>
<dbReference type="Pfam" id="PF07690">
    <property type="entry name" value="MFS_1"/>
    <property type="match status" value="1"/>
</dbReference>
<evidence type="ECO:0000256" key="4">
    <source>
        <dbReference type="ARBA" id="ARBA00022692"/>
    </source>
</evidence>
<feature type="transmembrane region" description="Helical" evidence="10">
    <location>
        <begin position="380"/>
        <end position="397"/>
    </location>
</feature>
<keyword evidence="2" id="KW-0813">Transport</keyword>
<dbReference type="PANTHER" id="PTHR23513">
    <property type="entry name" value="INTEGRAL MEMBRANE EFFLUX PROTEIN-RELATED"/>
    <property type="match status" value="1"/>
</dbReference>
<dbReference type="InterPro" id="IPR020846">
    <property type="entry name" value="MFS_dom"/>
</dbReference>
<feature type="transmembrane region" description="Helical" evidence="10">
    <location>
        <begin position="403"/>
        <end position="422"/>
    </location>
</feature>
<evidence type="ECO:0000256" key="3">
    <source>
        <dbReference type="ARBA" id="ARBA00022475"/>
    </source>
</evidence>
<evidence type="ECO:0000256" key="6">
    <source>
        <dbReference type="ARBA" id="ARBA00023136"/>
    </source>
</evidence>
<evidence type="ECO:0000259" key="11">
    <source>
        <dbReference type="PROSITE" id="PS50850"/>
    </source>
</evidence>
<keyword evidence="5 10" id="KW-1133">Transmembrane helix</keyword>
<feature type="transmembrane region" description="Helical" evidence="10">
    <location>
        <begin position="41"/>
        <end position="64"/>
    </location>
</feature>
<protein>
    <recommendedName>
        <fullName evidence="8">Multidrug efflux pump Tap</fullName>
    </recommendedName>
</protein>
<evidence type="ECO:0000313" key="12">
    <source>
        <dbReference type="EMBL" id="BDE95510.1"/>
    </source>
</evidence>
<reference evidence="12 13" key="1">
    <citation type="submission" date="2022-01" db="EMBL/GenBank/DDBJ databases">
        <title>Novel bile acid biosynthetic pathways are enriched in the microbiome of centenarians.</title>
        <authorList>
            <person name="Sato Y."/>
            <person name="Atarashi K."/>
            <person name="Plichta R.D."/>
            <person name="Arai Y."/>
            <person name="Sasajima S."/>
            <person name="Kearney M.S."/>
            <person name="Suda W."/>
            <person name="Takeshita K."/>
            <person name="Sasaki T."/>
            <person name="Okamoto S."/>
            <person name="Skelly N.A."/>
            <person name="Okamura Y."/>
            <person name="Vlamakis H."/>
            <person name="Li Y."/>
            <person name="Tanoue T."/>
            <person name="Takei H."/>
            <person name="Nittono H."/>
            <person name="Narushima S."/>
            <person name="Irie J."/>
            <person name="Itoh H."/>
            <person name="Moriya K."/>
            <person name="Sugiura Y."/>
            <person name="Suematsu M."/>
            <person name="Moritoki N."/>
            <person name="Shibata S."/>
            <person name="Littman R.D."/>
            <person name="Fischbach A.M."/>
            <person name="Uwamino Y."/>
            <person name="Inoue T."/>
            <person name="Honda A."/>
            <person name="Hattori M."/>
            <person name="Murai T."/>
            <person name="Xavier J.R."/>
            <person name="Hirose N."/>
            <person name="Honda K."/>
        </authorList>
    </citation>
    <scope>NUCLEOTIDE SEQUENCE [LARGE SCALE GENOMIC DNA]</scope>
    <source>
        <strain evidence="12 13">CE91-St30</strain>
    </source>
</reference>
<dbReference type="CDD" id="cd06173">
    <property type="entry name" value="MFS_MefA_like"/>
    <property type="match status" value="1"/>
</dbReference>
<proteinExistence type="inferred from homology"/>
<comment type="similarity">
    <text evidence="7">Belongs to the major facilitator superfamily. Drug:H(+) antiporter-3 (DHA3) (TC 2.A.1.21) family.</text>
</comment>
<feature type="transmembrane region" description="Helical" evidence="10">
    <location>
        <begin position="137"/>
        <end position="163"/>
    </location>
</feature>
<feature type="domain" description="Major facilitator superfamily (MFS) profile" evidence="11">
    <location>
        <begin position="249"/>
        <end position="469"/>
    </location>
</feature>
<evidence type="ECO:0000256" key="8">
    <source>
        <dbReference type="ARBA" id="ARBA00040914"/>
    </source>
</evidence>
<keyword evidence="4 10" id="KW-0812">Transmembrane</keyword>
<dbReference type="RefSeq" id="WP_244411872.1">
    <property type="nucleotide sequence ID" value="NZ_AP025564.1"/>
</dbReference>
<organism evidence="12 13">
    <name type="scientific">Raoultibacter timonensis</name>
    <dbReference type="NCBI Taxonomy" id="1907662"/>
    <lineage>
        <taxon>Bacteria</taxon>
        <taxon>Bacillati</taxon>
        <taxon>Actinomycetota</taxon>
        <taxon>Coriobacteriia</taxon>
        <taxon>Eggerthellales</taxon>
        <taxon>Eggerthellaceae</taxon>
        <taxon>Raoultibacter</taxon>
    </lineage>
</organism>
<feature type="region of interest" description="Disordered" evidence="9">
    <location>
        <begin position="431"/>
        <end position="469"/>
    </location>
</feature>
<evidence type="ECO:0000256" key="10">
    <source>
        <dbReference type="SAM" id="Phobius"/>
    </source>
</evidence>
<dbReference type="Proteomes" id="UP001320544">
    <property type="component" value="Chromosome"/>
</dbReference>
<feature type="transmembrane region" description="Helical" evidence="10">
    <location>
        <begin position="339"/>
        <end position="360"/>
    </location>
</feature>
<evidence type="ECO:0000256" key="1">
    <source>
        <dbReference type="ARBA" id="ARBA00004651"/>
    </source>
</evidence>
<evidence type="ECO:0000256" key="2">
    <source>
        <dbReference type="ARBA" id="ARBA00022448"/>
    </source>
</evidence>
<evidence type="ECO:0000256" key="9">
    <source>
        <dbReference type="SAM" id="MobiDB-lite"/>
    </source>
</evidence>